<dbReference type="AlphaFoldDB" id="A0A918NB42"/>
<evidence type="ECO:0000259" key="1">
    <source>
        <dbReference type="Pfam" id="PF13681"/>
    </source>
</evidence>
<sequence>MTGNATDRNVAFQAAEAALSEAESFLFTENFSQPNFYTNNCSETHCFVQDGEDGLFFKGEFLEGGDCTLDSVASPDDEIYQDSSIWTTGSGKYRQADIELNNMNLDVQARYIIEFRCFAVKTPDNIPAEQYDDENRYDETYWEPFYRITAYATGRTPSARVMLQSTYRRD</sequence>
<gene>
    <name evidence="2" type="ORF">GCM10007392_23460</name>
</gene>
<name>A0A918NB42_9GAMM</name>
<accession>A0A918NB42</accession>
<proteinExistence type="predicted"/>
<dbReference type="Pfam" id="PF13681">
    <property type="entry name" value="PilX"/>
    <property type="match status" value="1"/>
</dbReference>
<protein>
    <recommendedName>
        <fullName evidence="1">PilX/PilW C-terminal domain-containing protein</fullName>
    </recommendedName>
</protein>
<dbReference type="Proteomes" id="UP000626148">
    <property type="component" value="Unassembled WGS sequence"/>
</dbReference>
<organism evidence="2 3">
    <name type="scientific">Saccharospirillum salsuginis</name>
    <dbReference type="NCBI Taxonomy" id="418750"/>
    <lineage>
        <taxon>Bacteria</taxon>
        <taxon>Pseudomonadati</taxon>
        <taxon>Pseudomonadota</taxon>
        <taxon>Gammaproteobacteria</taxon>
        <taxon>Oceanospirillales</taxon>
        <taxon>Saccharospirillaceae</taxon>
        <taxon>Saccharospirillum</taxon>
    </lineage>
</organism>
<dbReference type="InterPro" id="IPR025205">
    <property type="entry name" value="PilX/PilW_C"/>
</dbReference>
<evidence type="ECO:0000313" key="3">
    <source>
        <dbReference type="Proteomes" id="UP000626148"/>
    </source>
</evidence>
<reference evidence="2" key="2">
    <citation type="submission" date="2020-09" db="EMBL/GenBank/DDBJ databases">
        <authorList>
            <person name="Sun Q."/>
            <person name="Kim S."/>
        </authorList>
    </citation>
    <scope>NUCLEOTIDE SEQUENCE</scope>
    <source>
        <strain evidence="2">KCTC 22169</strain>
    </source>
</reference>
<reference evidence="2" key="1">
    <citation type="journal article" date="2014" name="Int. J. Syst. Evol. Microbiol.">
        <title>Complete genome sequence of Corynebacterium casei LMG S-19264T (=DSM 44701T), isolated from a smear-ripened cheese.</title>
        <authorList>
            <consortium name="US DOE Joint Genome Institute (JGI-PGF)"/>
            <person name="Walter F."/>
            <person name="Albersmeier A."/>
            <person name="Kalinowski J."/>
            <person name="Ruckert C."/>
        </authorList>
    </citation>
    <scope>NUCLEOTIDE SEQUENCE</scope>
    <source>
        <strain evidence="2">KCTC 22169</strain>
    </source>
</reference>
<comment type="caution">
    <text evidence="2">The sequence shown here is derived from an EMBL/GenBank/DDBJ whole genome shotgun (WGS) entry which is preliminary data.</text>
</comment>
<evidence type="ECO:0000313" key="2">
    <source>
        <dbReference type="EMBL" id="GGX55154.1"/>
    </source>
</evidence>
<keyword evidence="3" id="KW-1185">Reference proteome</keyword>
<dbReference type="EMBL" id="BMXR01000005">
    <property type="protein sequence ID" value="GGX55154.1"/>
    <property type="molecule type" value="Genomic_DNA"/>
</dbReference>
<feature type="domain" description="PilX/PilW C-terminal" evidence="1">
    <location>
        <begin position="76"/>
        <end position="169"/>
    </location>
</feature>